<proteinExistence type="predicted"/>
<dbReference type="CDD" id="cd04301">
    <property type="entry name" value="NAT_SF"/>
    <property type="match status" value="1"/>
</dbReference>
<dbReference type="InterPro" id="IPR000182">
    <property type="entry name" value="GNAT_dom"/>
</dbReference>
<name>A0A5P0ZFU8_9LACO</name>
<reference evidence="2 3" key="1">
    <citation type="journal article" date="2019" name="Syst. Appl. Microbiol.">
        <title>Polyphasic characterization of two novel Lactobacillus spp. isolated from blown salami packages: Description of Lactobacillus halodurans sp. nov. and Lactobacillus salsicarnum sp. nov.</title>
        <authorList>
            <person name="Schuster J.A."/>
            <person name="Klingl A."/>
            <person name="Vogel R.F."/>
            <person name="Ehrmann M.A."/>
        </authorList>
    </citation>
    <scope>NUCLEOTIDE SEQUENCE [LARGE SCALE GENOMIC DNA]</scope>
    <source>
        <strain evidence="2 3">TMW 1.2118</strain>
    </source>
</reference>
<evidence type="ECO:0000313" key="3">
    <source>
        <dbReference type="Proteomes" id="UP000380386"/>
    </source>
</evidence>
<feature type="domain" description="N-acetyltransferase" evidence="1">
    <location>
        <begin position="4"/>
        <end position="173"/>
    </location>
</feature>
<dbReference type="Proteomes" id="UP000380386">
    <property type="component" value="Unassembled WGS sequence"/>
</dbReference>
<dbReference type="RefSeq" id="WP_153382135.1">
    <property type="nucleotide sequence ID" value="NZ_VDFM01000002.1"/>
</dbReference>
<protein>
    <submittedName>
        <fullName evidence="2">GNAT family N-acetyltransferase</fullName>
    </submittedName>
</protein>
<keyword evidence="2" id="KW-0808">Transferase</keyword>
<accession>A0A5P0ZFU8</accession>
<dbReference type="Gene3D" id="3.40.630.30">
    <property type="match status" value="1"/>
</dbReference>
<dbReference type="GO" id="GO:0016747">
    <property type="term" value="F:acyltransferase activity, transferring groups other than amino-acyl groups"/>
    <property type="evidence" value="ECO:0007669"/>
    <property type="project" value="InterPro"/>
</dbReference>
<gene>
    <name evidence="2" type="ORF">FHL02_02705</name>
</gene>
<evidence type="ECO:0000259" key="1">
    <source>
        <dbReference type="PROSITE" id="PS51186"/>
    </source>
</evidence>
<evidence type="ECO:0000313" key="2">
    <source>
        <dbReference type="EMBL" id="MQS51926.1"/>
    </source>
</evidence>
<dbReference type="PROSITE" id="PS51186">
    <property type="entry name" value="GNAT"/>
    <property type="match status" value="1"/>
</dbReference>
<comment type="caution">
    <text evidence="2">The sequence shown here is derived from an EMBL/GenBank/DDBJ whole genome shotgun (WGS) entry which is preliminary data.</text>
</comment>
<dbReference type="AlphaFoldDB" id="A0A5P0ZFU8"/>
<dbReference type="SUPFAM" id="SSF55729">
    <property type="entry name" value="Acyl-CoA N-acyltransferases (Nat)"/>
    <property type="match status" value="1"/>
</dbReference>
<organism evidence="2 3">
    <name type="scientific">Companilactobacillus mishanensis</name>
    <dbReference type="NCBI Taxonomy" id="2486008"/>
    <lineage>
        <taxon>Bacteria</taxon>
        <taxon>Bacillati</taxon>
        <taxon>Bacillota</taxon>
        <taxon>Bacilli</taxon>
        <taxon>Lactobacillales</taxon>
        <taxon>Lactobacillaceae</taxon>
        <taxon>Companilactobacillus</taxon>
    </lineage>
</organism>
<sequence length="173" mass="19853">MANIYLRKSTIEDLDSIMEIIEEARALLKKDGSPQWQDGSPDVATIKLDIEKQENWVLMVDDKIAGTTTLMTENDPNYKIIQDGSWNNDDDPYVTAHRVAISNKFRGMHLGKFLFSNLMTITIEHGFKNFRIDTHEMNKRMQGLSVSLGFKKRGIIYVGPSEDDRRIAFELNL</sequence>
<dbReference type="EMBL" id="VDFM01000002">
    <property type="protein sequence ID" value="MQS51926.1"/>
    <property type="molecule type" value="Genomic_DNA"/>
</dbReference>
<dbReference type="Pfam" id="PF00583">
    <property type="entry name" value="Acetyltransf_1"/>
    <property type="match status" value="1"/>
</dbReference>
<dbReference type="OrthoDB" id="9796381at2"/>
<dbReference type="InterPro" id="IPR016181">
    <property type="entry name" value="Acyl_CoA_acyltransferase"/>
</dbReference>